<dbReference type="InterPro" id="IPR043504">
    <property type="entry name" value="Peptidase_S1_PA_chymotrypsin"/>
</dbReference>
<comment type="caution">
    <text evidence="1">The sequence shown here is derived from an EMBL/GenBank/DDBJ whole genome shotgun (WGS) entry which is preliminary data.</text>
</comment>
<evidence type="ECO:0000313" key="1">
    <source>
        <dbReference type="EMBL" id="CAG8824066.1"/>
    </source>
</evidence>
<dbReference type="EMBL" id="CAJVQB010036515">
    <property type="protein sequence ID" value="CAG8824066.1"/>
    <property type="molecule type" value="Genomic_DNA"/>
</dbReference>
<evidence type="ECO:0000313" key="2">
    <source>
        <dbReference type="Proteomes" id="UP000789901"/>
    </source>
</evidence>
<organism evidence="1 2">
    <name type="scientific">Gigaspora margarita</name>
    <dbReference type="NCBI Taxonomy" id="4874"/>
    <lineage>
        <taxon>Eukaryota</taxon>
        <taxon>Fungi</taxon>
        <taxon>Fungi incertae sedis</taxon>
        <taxon>Mucoromycota</taxon>
        <taxon>Glomeromycotina</taxon>
        <taxon>Glomeromycetes</taxon>
        <taxon>Diversisporales</taxon>
        <taxon>Gigasporaceae</taxon>
        <taxon>Gigaspora</taxon>
    </lineage>
</organism>
<accession>A0ABN7WA31</accession>
<dbReference type="Gene3D" id="2.40.10.10">
    <property type="entry name" value="Trypsin-like serine proteases"/>
    <property type="match status" value="1"/>
</dbReference>
<name>A0ABN7WA31_GIGMA</name>
<protein>
    <submittedName>
        <fullName evidence="1">17497_t:CDS:1</fullName>
    </submittedName>
</protein>
<keyword evidence="2" id="KW-1185">Reference proteome</keyword>
<dbReference type="Proteomes" id="UP000789901">
    <property type="component" value="Unassembled WGS sequence"/>
</dbReference>
<sequence length="67" mass="7721">MKREIYLEVYSKNKIITFIENNLRSCSMGLRVTKNDSDFIATAGHCAKEVSSPQLFYLENINYEIGL</sequence>
<gene>
    <name evidence="1" type="ORF">GMARGA_LOCUS28484</name>
</gene>
<proteinExistence type="predicted"/>
<reference evidence="1 2" key="1">
    <citation type="submission" date="2021-06" db="EMBL/GenBank/DDBJ databases">
        <authorList>
            <person name="Kallberg Y."/>
            <person name="Tangrot J."/>
            <person name="Rosling A."/>
        </authorList>
    </citation>
    <scope>NUCLEOTIDE SEQUENCE [LARGE SCALE GENOMIC DNA]</scope>
    <source>
        <strain evidence="1 2">120-4 pot B 10/14</strain>
    </source>
</reference>